<comment type="caution">
    <text evidence="2">The sequence shown here is derived from an EMBL/GenBank/DDBJ whole genome shotgun (WGS) entry which is preliminary data.</text>
</comment>
<evidence type="ECO:0000313" key="3">
    <source>
        <dbReference type="Proteomes" id="UP000623467"/>
    </source>
</evidence>
<dbReference type="Pfam" id="PF04749">
    <property type="entry name" value="PLAC8"/>
    <property type="match status" value="1"/>
</dbReference>
<dbReference type="InterPro" id="IPR006461">
    <property type="entry name" value="PLAC_motif_containing"/>
</dbReference>
<keyword evidence="3" id="KW-1185">Reference proteome</keyword>
<dbReference type="PANTHER" id="PTHR15907">
    <property type="entry name" value="DUF614 FAMILY PROTEIN-RELATED"/>
    <property type="match status" value="1"/>
</dbReference>
<reference evidence="2" key="1">
    <citation type="submission" date="2020-05" db="EMBL/GenBank/DDBJ databases">
        <title>Mycena genomes resolve the evolution of fungal bioluminescence.</title>
        <authorList>
            <person name="Tsai I.J."/>
        </authorList>
    </citation>
    <scope>NUCLEOTIDE SEQUENCE</scope>
    <source>
        <strain evidence="2">160909Yilan</strain>
    </source>
</reference>
<dbReference type="OrthoDB" id="1045822at2759"/>
<accession>A0A8H6ZJH4</accession>
<gene>
    <name evidence="2" type="ORF">MSAN_00279300</name>
    <name evidence="1" type="ORF">MSAN_02514600</name>
</gene>
<dbReference type="Proteomes" id="UP000623467">
    <property type="component" value="Unassembled WGS sequence"/>
</dbReference>
<evidence type="ECO:0000313" key="1">
    <source>
        <dbReference type="EMBL" id="KAF7325373.1"/>
    </source>
</evidence>
<proteinExistence type="predicted"/>
<name>A0A8H6ZJH4_9AGAR</name>
<sequence length="161" mass="17590">MAYQMQQPYQSQQPMPTMGMQIGGGNRNALGKPLDSNGKREWSHGLCGCFEDFGTCCYAFWCPCIVHGKNTQRLGYLNSNGRPDGDGGSCCSGSCFGYCLLASCGLQWILQCSARGDTRQRYGIDGGGCGDCCTTFCCSLCDLVQVSREIELEEKSFQRGY</sequence>
<dbReference type="EMBL" id="JACAZH010000107">
    <property type="protein sequence ID" value="KAF7325373.1"/>
    <property type="molecule type" value="Genomic_DNA"/>
</dbReference>
<dbReference type="AlphaFoldDB" id="A0A8H6ZJH4"/>
<dbReference type="EMBL" id="JACAZH010000001">
    <property type="protein sequence ID" value="KAF7378517.1"/>
    <property type="molecule type" value="Genomic_DNA"/>
</dbReference>
<dbReference type="NCBIfam" id="TIGR01571">
    <property type="entry name" value="A_thal_Cys_rich"/>
    <property type="match status" value="1"/>
</dbReference>
<organism evidence="2 3">
    <name type="scientific">Mycena sanguinolenta</name>
    <dbReference type="NCBI Taxonomy" id="230812"/>
    <lineage>
        <taxon>Eukaryota</taxon>
        <taxon>Fungi</taxon>
        <taxon>Dikarya</taxon>
        <taxon>Basidiomycota</taxon>
        <taxon>Agaricomycotina</taxon>
        <taxon>Agaricomycetes</taxon>
        <taxon>Agaricomycetidae</taxon>
        <taxon>Agaricales</taxon>
        <taxon>Marasmiineae</taxon>
        <taxon>Mycenaceae</taxon>
        <taxon>Mycena</taxon>
    </lineage>
</organism>
<evidence type="ECO:0000313" key="2">
    <source>
        <dbReference type="EMBL" id="KAF7378517.1"/>
    </source>
</evidence>
<protein>
    <submittedName>
        <fullName evidence="2">HD domain-containing protein</fullName>
    </submittedName>
</protein>